<protein>
    <recommendedName>
        <fullName evidence="2">C-type lectin domain-containing protein</fullName>
    </recommendedName>
</protein>
<evidence type="ECO:0000313" key="3">
    <source>
        <dbReference type="EMBL" id="GCB78614.1"/>
    </source>
</evidence>
<evidence type="ECO:0000256" key="1">
    <source>
        <dbReference type="ARBA" id="ARBA00004401"/>
    </source>
</evidence>
<dbReference type="PANTHER" id="PTHR45710:SF26">
    <property type="entry name" value="RH26557P"/>
    <property type="match status" value="1"/>
</dbReference>
<reference evidence="3 4" key="1">
    <citation type="journal article" date="2018" name="Nat. Ecol. Evol.">
        <title>Shark genomes provide insights into elasmobranch evolution and the origin of vertebrates.</title>
        <authorList>
            <person name="Hara Y"/>
            <person name="Yamaguchi K"/>
            <person name="Onimaru K"/>
            <person name="Kadota M"/>
            <person name="Koyanagi M"/>
            <person name="Keeley SD"/>
            <person name="Tatsumi K"/>
            <person name="Tanaka K"/>
            <person name="Motone F"/>
            <person name="Kageyama Y"/>
            <person name="Nozu R"/>
            <person name="Adachi N"/>
            <person name="Nishimura O"/>
            <person name="Nakagawa R"/>
            <person name="Tanegashima C"/>
            <person name="Kiyatake I"/>
            <person name="Matsumoto R"/>
            <person name="Murakumo K"/>
            <person name="Nishida K"/>
            <person name="Terakita A"/>
            <person name="Kuratani S"/>
            <person name="Sato K"/>
            <person name="Hyodo S Kuraku.S."/>
        </authorList>
    </citation>
    <scope>NUCLEOTIDE SEQUENCE [LARGE SCALE GENOMIC DNA]</scope>
</reference>
<dbReference type="Gene3D" id="3.10.100.10">
    <property type="entry name" value="Mannose-Binding Protein A, subunit A"/>
    <property type="match status" value="1"/>
</dbReference>
<dbReference type="OrthoDB" id="6337382at2759"/>
<dbReference type="SMART" id="SM00034">
    <property type="entry name" value="CLECT"/>
    <property type="match status" value="1"/>
</dbReference>
<dbReference type="PROSITE" id="PS50041">
    <property type="entry name" value="C_TYPE_LECTIN_2"/>
    <property type="match status" value="1"/>
</dbReference>
<evidence type="ECO:0000259" key="2">
    <source>
        <dbReference type="PROSITE" id="PS50041"/>
    </source>
</evidence>
<evidence type="ECO:0000313" key="4">
    <source>
        <dbReference type="Proteomes" id="UP000288216"/>
    </source>
</evidence>
<organism evidence="3 4">
    <name type="scientific">Scyliorhinus torazame</name>
    <name type="common">Cloudy catshark</name>
    <name type="synonym">Catulus torazame</name>
    <dbReference type="NCBI Taxonomy" id="75743"/>
    <lineage>
        <taxon>Eukaryota</taxon>
        <taxon>Metazoa</taxon>
        <taxon>Chordata</taxon>
        <taxon>Craniata</taxon>
        <taxon>Vertebrata</taxon>
        <taxon>Chondrichthyes</taxon>
        <taxon>Elasmobranchii</taxon>
        <taxon>Galeomorphii</taxon>
        <taxon>Galeoidea</taxon>
        <taxon>Carcharhiniformes</taxon>
        <taxon>Scyliorhinidae</taxon>
        <taxon>Scyliorhinus</taxon>
    </lineage>
</organism>
<dbReference type="Proteomes" id="UP000288216">
    <property type="component" value="Unassembled WGS sequence"/>
</dbReference>
<dbReference type="InterPro" id="IPR050828">
    <property type="entry name" value="C-type_lectin/matrix_domain"/>
</dbReference>
<feature type="non-terminal residue" evidence="3">
    <location>
        <position position="172"/>
    </location>
</feature>
<dbReference type="InterPro" id="IPR001304">
    <property type="entry name" value="C-type_lectin-like"/>
</dbReference>
<dbReference type="AlphaFoldDB" id="A0A401PZP1"/>
<comment type="caution">
    <text evidence="3">The sequence shown here is derived from an EMBL/GenBank/DDBJ whole genome shotgun (WGS) entry which is preliminary data.</text>
</comment>
<dbReference type="PANTHER" id="PTHR45710">
    <property type="entry name" value="C-TYPE LECTIN DOMAIN-CONTAINING PROTEIN 180"/>
    <property type="match status" value="1"/>
</dbReference>
<proteinExistence type="predicted"/>
<dbReference type="SUPFAM" id="SSF56436">
    <property type="entry name" value="C-type lectin-like"/>
    <property type="match status" value="1"/>
</dbReference>
<accession>A0A401PZP1</accession>
<dbReference type="InterPro" id="IPR016187">
    <property type="entry name" value="CTDL_fold"/>
</dbReference>
<dbReference type="EMBL" id="BFAA01011816">
    <property type="protein sequence ID" value="GCB78614.1"/>
    <property type="molecule type" value="Genomic_DNA"/>
</dbReference>
<dbReference type="InterPro" id="IPR016186">
    <property type="entry name" value="C-type_lectin-like/link_sf"/>
</dbReference>
<gene>
    <name evidence="3" type="ORF">scyTo_0017758</name>
</gene>
<sequence length="172" mass="19725">MCESKPFSISVTQVIGEMKMSETDLKVELAQLKNNVTQIIGEMKMSETDLKMELAQLKNNITGKSENPSILLTELRTEVSQLKEKLLHIQCPDQWRLFQKNCYYFSSYKKNWTDAQKSCASMDANLVVINKADEQTFVKGWQNGKDHWIGLSDSISEGDWRWVDGTDYTSSI</sequence>
<feature type="domain" description="C-type lectin" evidence="2">
    <location>
        <begin position="98"/>
        <end position="170"/>
    </location>
</feature>
<comment type="subcellular location">
    <subcellularLocation>
        <location evidence="1">Cell membrane</location>
        <topology evidence="1">Single-pass type II membrane protein</topology>
    </subcellularLocation>
</comment>
<dbReference type="STRING" id="75743.A0A401PZP1"/>
<dbReference type="GO" id="GO:0005886">
    <property type="term" value="C:plasma membrane"/>
    <property type="evidence" value="ECO:0007669"/>
    <property type="project" value="UniProtKB-SubCell"/>
</dbReference>
<dbReference type="Pfam" id="PF00059">
    <property type="entry name" value="Lectin_C"/>
    <property type="match status" value="1"/>
</dbReference>
<keyword evidence="4" id="KW-1185">Reference proteome</keyword>
<dbReference type="OMA" id="PNSWICE"/>
<name>A0A401PZP1_SCYTO</name>